<evidence type="ECO:0000256" key="3">
    <source>
        <dbReference type="ARBA" id="ARBA00023004"/>
    </source>
</evidence>
<dbReference type="InterPro" id="IPR001128">
    <property type="entry name" value="Cyt_P450"/>
</dbReference>
<dbReference type="SUPFAM" id="SSF48264">
    <property type="entry name" value="Cytochrome P450"/>
    <property type="match status" value="1"/>
</dbReference>
<feature type="compositionally biased region" description="Basic and acidic residues" evidence="5">
    <location>
        <begin position="559"/>
        <end position="569"/>
    </location>
</feature>
<comment type="caution">
    <text evidence="6">The sequence shown here is derived from an EMBL/GenBank/DDBJ whole genome shotgun (WGS) entry which is preliminary data.</text>
</comment>
<evidence type="ECO:0000256" key="5">
    <source>
        <dbReference type="SAM" id="MobiDB-lite"/>
    </source>
</evidence>
<dbReference type="PRINTS" id="PR00463">
    <property type="entry name" value="EP450I"/>
</dbReference>
<sequence length="569" mass="63860">MPGYDAAPVLPIPLPPIRPIIMDGNALNHSFRDSPKRPWTIADALILLTAVATVACVVREVYIWGFHLRGIPGPFWNSFSCNWTLFRKGYNGTLYQWEKKLNDENGRLVRIGPNHILTDDPDILKRIGSPRSAYTKSDWFAITTRFLRGVDSTLSTGRQGQKDVHTARRTLLATTYYGKENSSPSVEEALDTQIAGLIHLIDTRYAYTDSESFKPCPFGVIGQYFTLDFITVILWSEPFGFLKQERDIGNFFQTLEAFLPVRAALGSLSFLPLINPLIEIFIAPSPQDKFGLGRLEGIAQEKIDERLRQIKSGNKDVPNDILAAFIAKGLKGKDLSSEVFMTLVAASENPSTMLRMAIALLMVNPTAYARLNAEISSVPFSTPITDAEARALPYLQAVLRETIRLYPVPAEMYKQVGPAGDTVAGHYLPGGTWIGHNYRAMMRRRDIWGGDADIFRPERWIEAAEKEPQRFRMLCGVVDHAFGSGRFLCMGKAVGIMVLGKTVVELLRRFDFAAVDPERVVKVDVYNLYLVRDQQVVVTRKGERVGQEKEEIETEDGMEEKAEMEGEMK</sequence>
<dbReference type="Pfam" id="PF00067">
    <property type="entry name" value="p450"/>
    <property type="match status" value="1"/>
</dbReference>
<comment type="cofactor">
    <cofactor evidence="4">
        <name>heme</name>
        <dbReference type="ChEBI" id="CHEBI:30413"/>
    </cofactor>
</comment>
<dbReference type="GO" id="GO:0005506">
    <property type="term" value="F:iron ion binding"/>
    <property type="evidence" value="ECO:0007669"/>
    <property type="project" value="InterPro"/>
</dbReference>
<accession>A0AA40CNA2</accession>
<evidence type="ECO:0000313" key="6">
    <source>
        <dbReference type="EMBL" id="KAK0643204.1"/>
    </source>
</evidence>
<keyword evidence="7" id="KW-1185">Reference proteome</keyword>
<dbReference type="PANTHER" id="PTHR24305">
    <property type="entry name" value="CYTOCHROME P450"/>
    <property type="match status" value="1"/>
</dbReference>
<evidence type="ECO:0000313" key="7">
    <source>
        <dbReference type="Proteomes" id="UP001174936"/>
    </source>
</evidence>
<dbReference type="InterPro" id="IPR002401">
    <property type="entry name" value="Cyt_P450_E_grp-I"/>
</dbReference>
<feature type="region of interest" description="Disordered" evidence="5">
    <location>
        <begin position="543"/>
        <end position="569"/>
    </location>
</feature>
<dbReference type="GO" id="GO:0020037">
    <property type="term" value="F:heme binding"/>
    <property type="evidence" value="ECO:0007669"/>
    <property type="project" value="InterPro"/>
</dbReference>
<keyword evidence="3 4" id="KW-0408">Iron</keyword>
<dbReference type="GO" id="GO:0004497">
    <property type="term" value="F:monooxygenase activity"/>
    <property type="evidence" value="ECO:0007669"/>
    <property type="project" value="InterPro"/>
</dbReference>
<protein>
    <submittedName>
        <fullName evidence="6">Cytochrome P450</fullName>
    </submittedName>
</protein>
<dbReference type="EMBL" id="JAULSV010000005">
    <property type="protein sequence ID" value="KAK0643204.1"/>
    <property type="molecule type" value="Genomic_DNA"/>
</dbReference>
<dbReference type="PRINTS" id="PR00385">
    <property type="entry name" value="P450"/>
</dbReference>
<evidence type="ECO:0000256" key="4">
    <source>
        <dbReference type="PIRSR" id="PIRSR602401-1"/>
    </source>
</evidence>
<dbReference type="Proteomes" id="UP001174936">
    <property type="component" value="Unassembled WGS sequence"/>
</dbReference>
<dbReference type="PANTHER" id="PTHR24305:SF168">
    <property type="entry name" value="P450, PUTATIVE (EUROFUNG)-RELATED"/>
    <property type="match status" value="1"/>
</dbReference>
<name>A0AA40CNA2_9PEZI</name>
<proteinExistence type="predicted"/>
<dbReference type="InterPro" id="IPR036396">
    <property type="entry name" value="Cyt_P450_sf"/>
</dbReference>
<dbReference type="GO" id="GO:0016705">
    <property type="term" value="F:oxidoreductase activity, acting on paired donors, with incorporation or reduction of molecular oxygen"/>
    <property type="evidence" value="ECO:0007669"/>
    <property type="project" value="InterPro"/>
</dbReference>
<dbReference type="AlphaFoldDB" id="A0AA40CNA2"/>
<feature type="binding site" description="axial binding residue" evidence="4">
    <location>
        <position position="489"/>
    </location>
    <ligand>
        <name>heme</name>
        <dbReference type="ChEBI" id="CHEBI:30413"/>
    </ligand>
    <ligandPart>
        <name>Fe</name>
        <dbReference type="ChEBI" id="CHEBI:18248"/>
    </ligandPart>
</feature>
<evidence type="ECO:0000256" key="1">
    <source>
        <dbReference type="ARBA" id="ARBA00022617"/>
    </source>
</evidence>
<evidence type="ECO:0000256" key="2">
    <source>
        <dbReference type="ARBA" id="ARBA00022723"/>
    </source>
</evidence>
<gene>
    <name evidence="6" type="ORF">B0T16DRAFT_437865</name>
</gene>
<keyword evidence="1 4" id="KW-0349">Heme</keyword>
<dbReference type="Gene3D" id="1.10.630.10">
    <property type="entry name" value="Cytochrome P450"/>
    <property type="match status" value="1"/>
</dbReference>
<organism evidence="6 7">
    <name type="scientific">Cercophora newfieldiana</name>
    <dbReference type="NCBI Taxonomy" id="92897"/>
    <lineage>
        <taxon>Eukaryota</taxon>
        <taxon>Fungi</taxon>
        <taxon>Dikarya</taxon>
        <taxon>Ascomycota</taxon>
        <taxon>Pezizomycotina</taxon>
        <taxon>Sordariomycetes</taxon>
        <taxon>Sordariomycetidae</taxon>
        <taxon>Sordariales</taxon>
        <taxon>Lasiosphaeriaceae</taxon>
        <taxon>Cercophora</taxon>
    </lineage>
</organism>
<dbReference type="InterPro" id="IPR050121">
    <property type="entry name" value="Cytochrome_P450_monoxygenase"/>
</dbReference>
<keyword evidence="2 4" id="KW-0479">Metal-binding</keyword>
<reference evidence="6" key="1">
    <citation type="submission" date="2023-06" db="EMBL/GenBank/DDBJ databases">
        <title>Genome-scale phylogeny and comparative genomics of the fungal order Sordariales.</title>
        <authorList>
            <consortium name="Lawrence Berkeley National Laboratory"/>
            <person name="Hensen N."/>
            <person name="Bonometti L."/>
            <person name="Westerberg I."/>
            <person name="Brannstrom I.O."/>
            <person name="Guillou S."/>
            <person name="Cros-Aarteil S."/>
            <person name="Calhoun S."/>
            <person name="Haridas S."/>
            <person name="Kuo A."/>
            <person name="Mondo S."/>
            <person name="Pangilinan J."/>
            <person name="Riley R."/>
            <person name="Labutti K."/>
            <person name="Andreopoulos B."/>
            <person name="Lipzen A."/>
            <person name="Chen C."/>
            <person name="Yanf M."/>
            <person name="Daum C."/>
            <person name="Ng V."/>
            <person name="Clum A."/>
            <person name="Steindorff A."/>
            <person name="Ohm R."/>
            <person name="Martin F."/>
            <person name="Silar P."/>
            <person name="Natvig D."/>
            <person name="Lalanne C."/>
            <person name="Gautier V."/>
            <person name="Ament-Velasquez S.L."/>
            <person name="Kruys A."/>
            <person name="Hutchinson M.I."/>
            <person name="Powell A.J."/>
            <person name="Barry K."/>
            <person name="Miller A.N."/>
            <person name="Grigoriev I.V."/>
            <person name="Debuchy R."/>
            <person name="Gladieux P."/>
            <person name="Thoren M.H."/>
            <person name="Johannesson H."/>
        </authorList>
    </citation>
    <scope>NUCLEOTIDE SEQUENCE</scope>
    <source>
        <strain evidence="6">SMH2532-1</strain>
    </source>
</reference>